<proteinExistence type="predicted"/>
<organism evidence="2 3">
    <name type="scientific">Methylocystis borbori</name>
    <dbReference type="NCBI Taxonomy" id="3118750"/>
    <lineage>
        <taxon>Bacteria</taxon>
        <taxon>Pseudomonadati</taxon>
        <taxon>Pseudomonadota</taxon>
        <taxon>Alphaproteobacteria</taxon>
        <taxon>Hyphomicrobiales</taxon>
        <taxon>Methylocystaceae</taxon>
        <taxon>Methylocystis</taxon>
    </lineage>
</organism>
<evidence type="ECO:0000256" key="1">
    <source>
        <dbReference type="SAM" id="SignalP"/>
    </source>
</evidence>
<keyword evidence="3" id="KW-1185">Reference proteome</keyword>
<gene>
    <name evidence="2" type="ORF">V3H18_11925</name>
</gene>
<evidence type="ECO:0000313" key="2">
    <source>
        <dbReference type="EMBL" id="MEF3367243.1"/>
    </source>
</evidence>
<dbReference type="Proteomes" id="UP001350748">
    <property type="component" value="Unassembled WGS sequence"/>
</dbReference>
<evidence type="ECO:0000313" key="3">
    <source>
        <dbReference type="Proteomes" id="UP001350748"/>
    </source>
</evidence>
<keyword evidence="1" id="KW-0732">Signal</keyword>
<sequence length="42" mass="4398">MRHLALYALLLFLFAAGVASAASIFGSPPGADDFCFGYAICE</sequence>
<accession>A0ABU7XIP3</accession>
<name>A0ABU7XIP3_9HYPH</name>
<feature type="chain" id="PRO_5046198105" evidence="1">
    <location>
        <begin position="22"/>
        <end position="42"/>
    </location>
</feature>
<comment type="caution">
    <text evidence="2">The sequence shown here is derived from an EMBL/GenBank/DDBJ whole genome shotgun (WGS) entry which is preliminary data.</text>
</comment>
<reference evidence="2 3" key="1">
    <citation type="submission" date="2024-02" db="EMBL/GenBank/DDBJ databases">
        <authorList>
            <person name="Grouzdev D."/>
        </authorList>
    </citation>
    <scope>NUCLEOTIDE SEQUENCE [LARGE SCALE GENOMIC DNA]</scope>
    <source>
        <strain evidence="2 3">9N</strain>
    </source>
</reference>
<dbReference type="EMBL" id="JAZHYN010000035">
    <property type="protein sequence ID" value="MEF3367243.1"/>
    <property type="molecule type" value="Genomic_DNA"/>
</dbReference>
<dbReference type="RefSeq" id="WP_332082284.1">
    <property type="nucleotide sequence ID" value="NZ_JAZHYN010000035.1"/>
</dbReference>
<protein>
    <submittedName>
        <fullName evidence="2">Uncharacterized protein</fullName>
    </submittedName>
</protein>
<feature type="signal peptide" evidence="1">
    <location>
        <begin position="1"/>
        <end position="21"/>
    </location>
</feature>